<evidence type="ECO:0000313" key="1">
    <source>
        <dbReference type="EMBL" id="PLR50202.1"/>
    </source>
</evidence>
<dbReference type="OrthoDB" id="6638468at2"/>
<keyword evidence="2" id="KW-1185">Reference proteome</keyword>
<dbReference type="EMBL" id="PJZK01000008">
    <property type="protein sequence ID" value="PLR50202.1"/>
    <property type="molecule type" value="Genomic_DNA"/>
</dbReference>
<proteinExistence type="predicted"/>
<dbReference type="Proteomes" id="UP000234626">
    <property type="component" value="Unassembled WGS sequence"/>
</dbReference>
<accession>A0A2N5ENE6</accession>
<comment type="caution">
    <text evidence="1">The sequence shown here is derived from an EMBL/GenBank/DDBJ whole genome shotgun (WGS) entry which is preliminary data.</text>
</comment>
<organism evidence="1 2">
    <name type="scientific">Chimaeribacter arupi</name>
    <dbReference type="NCBI Taxonomy" id="2060066"/>
    <lineage>
        <taxon>Bacteria</taxon>
        <taxon>Pseudomonadati</taxon>
        <taxon>Pseudomonadota</taxon>
        <taxon>Gammaproteobacteria</taxon>
        <taxon>Enterobacterales</taxon>
        <taxon>Yersiniaceae</taxon>
        <taxon>Chimaeribacter</taxon>
    </lineage>
</organism>
<dbReference type="RefSeq" id="WP_101854548.1">
    <property type="nucleotide sequence ID" value="NZ_PJZJ01000009.1"/>
</dbReference>
<evidence type="ECO:0000313" key="2">
    <source>
        <dbReference type="Proteomes" id="UP000234626"/>
    </source>
</evidence>
<sequence length="146" mass="16252">MKKNAKEKPASADIFLTTSVTLTGFDKAYSGFDNGRFHRLSVQIKPYYFPTENWITRFHEKYLHSGVAFTLSQRGIGYITFHDMTIKADELDAFVSSLLAVIEGINEATGNEPIVTVISAGECAQAEHPEINACMNRIDFSLQGAR</sequence>
<gene>
    <name evidence="1" type="ORF">CYR34_09890</name>
</gene>
<name>A0A2N5ENE6_9GAMM</name>
<dbReference type="AlphaFoldDB" id="A0A2N5ENE6"/>
<reference evidence="1 2" key="1">
    <citation type="submission" date="2017-12" db="EMBL/GenBank/DDBJ databases">
        <title>Characterization of six clinical isolates of Enterochimera gen. nov., a novel genus of the Yersiniaciae family and the three species Enterochimera arupensis sp. nov., Enterochimera coloradensis sp. nov, and Enterochimera californica sp. nov.</title>
        <authorList>
            <person name="Rossi A."/>
            <person name="Fisher M."/>
        </authorList>
    </citation>
    <scope>NUCLEOTIDE SEQUENCE [LARGE SCALE GENOMIC DNA]</scope>
    <source>
        <strain evidence="1 2">2016Iso1</strain>
    </source>
</reference>
<protein>
    <submittedName>
        <fullName evidence="1">Uncharacterized protein</fullName>
    </submittedName>
</protein>